<organism evidence="2 3">
    <name type="scientific">Dermatophagoides pteronyssinus</name>
    <name type="common">European house dust mite</name>
    <dbReference type="NCBI Taxonomy" id="6956"/>
    <lineage>
        <taxon>Eukaryota</taxon>
        <taxon>Metazoa</taxon>
        <taxon>Ecdysozoa</taxon>
        <taxon>Arthropoda</taxon>
        <taxon>Chelicerata</taxon>
        <taxon>Arachnida</taxon>
        <taxon>Acari</taxon>
        <taxon>Acariformes</taxon>
        <taxon>Sarcoptiformes</taxon>
        <taxon>Astigmata</taxon>
        <taxon>Psoroptidia</taxon>
        <taxon>Analgoidea</taxon>
        <taxon>Pyroglyphidae</taxon>
        <taxon>Dermatophagoidinae</taxon>
        <taxon>Dermatophagoides</taxon>
    </lineage>
</organism>
<evidence type="ECO:0000256" key="1">
    <source>
        <dbReference type="SAM" id="Phobius"/>
    </source>
</evidence>
<accession>A0ABQ8JIY6</accession>
<dbReference type="Proteomes" id="UP000887458">
    <property type="component" value="Unassembled WGS sequence"/>
</dbReference>
<evidence type="ECO:0000313" key="3">
    <source>
        <dbReference type="Proteomes" id="UP000887458"/>
    </source>
</evidence>
<sequence>MKNSNQQNYLLDWLIINYGVMQINFKKIFESIHSIISYCSYTGIQMKSIQWSDWKSIINMIINLIINLIIFYTFVIKRYISWDIIINDKLSYNNHKNLNDFIRIFSEYYSQIMWSFMIIYQYVYMRTIVQSMNSSIFRKIFGYRHHSLIVFATITAIFLPFTIHYINLFLSTKYDFFSYCIDRLFFMPLIIIGYVKYATNKLLELYLIQQINLNQNKFSTQNEHRQCRKIRELARINRYFSKILSPLLLVCSISINLDMISFFFWHTKNSPFLITFLSLLSFWICFAYVAYQDKQIDRLLKKIIKILQINQFKCCCRCHQYRQFNRRKNRSIDNDRKTSITKSFYCSHNVRHIEFYKEYLNDFHLTLFNICQMDNEKNYLLSWLFINFGYTGIQMKPIEWSEWKSVTNVIINLIINVNIAYTYVIKRKLSWETNKSNEYKNLSNFIRIFSDYYGQLMWSFITIYQYVNMRSIVNKMESSIFKKIYRFKYHLFIFYGITSIIMAPVTFNEFLLIFDDKKHPNFFEKYYSSLIGYLINHSFMMPLILMAYVKYATVEILKSIKLQELAIINQYFSRILSPLLLICVISVNLDMITLFFWNLNKSEFLFTFIILTSYWNYLFYVIYLDNQIDKLMENIIKNIQNNQYKCCGQCHQFRLLNFDKLSHRINNLDNLNSLQSNNIRYIEFFEQYFEDFHIKNLTFN</sequence>
<protein>
    <submittedName>
        <fullName evidence="2">Uncharacterized protein</fullName>
    </submittedName>
</protein>
<evidence type="ECO:0000313" key="2">
    <source>
        <dbReference type="EMBL" id="KAH9422543.1"/>
    </source>
</evidence>
<keyword evidence="3" id="KW-1185">Reference proteome</keyword>
<keyword evidence="1" id="KW-0812">Transmembrane</keyword>
<feature type="transmembrane region" description="Helical" evidence="1">
    <location>
        <begin position="604"/>
        <end position="623"/>
    </location>
</feature>
<proteinExistence type="predicted"/>
<keyword evidence="1" id="KW-0472">Membrane</keyword>
<gene>
    <name evidence="2" type="ORF">DERP_003219</name>
</gene>
<dbReference type="EMBL" id="NJHN03000036">
    <property type="protein sequence ID" value="KAH9422543.1"/>
    <property type="molecule type" value="Genomic_DNA"/>
</dbReference>
<feature type="transmembrane region" description="Helical" evidence="1">
    <location>
        <begin position="487"/>
        <end position="507"/>
    </location>
</feature>
<feature type="transmembrane region" description="Helical" evidence="1">
    <location>
        <begin position="271"/>
        <end position="291"/>
    </location>
</feature>
<reference evidence="2 3" key="2">
    <citation type="journal article" date="2022" name="Mol. Biol. Evol.">
        <title>Comparative Genomics Reveals Insights into the Divergent Evolution of Astigmatic Mites and Household Pest Adaptations.</title>
        <authorList>
            <person name="Xiong Q."/>
            <person name="Wan A.T."/>
            <person name="Liu X."/>
            <person name="Fung C.S."/>
            <person name="Xiao X."/>
            <person name="Malainual N."/>
            <person name="Hou J."/>
            <person name="Wang L."/>
            <person name="Wang M."/>
            <person name="Yang K.Y."/>
            <person name="Cui Y."/>
            <person name="Leung E.L."/>
            <person name="Nong W."/>
            <person name="Shin S.K."/>
            <person name="Au S.W."/>
            <person name="Jeong K.Y."/>
            <person name="Chew F.T."/>
            <person name="Hui J.H."/>
            <person name="Leung T.F."/>
            <person name="Tungtrongchitr A."/>
            <person name="Zhong N."/>
            <person name="Liu Z."/>
            <person name="Tsui S.K."/>
        </authorList>
    </citation>
    <scope>NUCLEOTIDE SEQUENCE [LARGE SCALE GENOMIC DNA]</scope>
    <source>
        <strain evidence="2">Derp</strain>
    </source>
</reference>
<reference evidence="2 3" key="1">
    <citation type="journal article" date="2018" name="J. Allergy Clin. Immunol.">
        <title>High-quality assembly of Dermatophagoides pteronyssinus genome and transcriptome reveals a wide range of novel allergens.</title>
        <authorList>
            <person name="Liu X.Y."/>
            <person name="Yang K.Y."/>
            <person name="Wang M.Q."/>
            <person name="Kwok J.S."/>
            <person name="Zeng X."/>
            <person name="Yang Z."/>
            <person name="Xiao X.J."/>
            <person name="Lau C.P."/>
            <person name="Li Y."/>
            <person name="Huang Z.M."/>
            <person name="Ba J.G."/>
            <person name="Yim A.K."/>
            <person name="Ouyang C.Y."/>
            <person name="Ngai S.M."/>
            <person name="Chan T.F."/>
            <person name="Leung E.L."/>
            <person name="Liu L."/>
            <person name="Liu Z.G."/>
            <person name="Tsui S.K."/>
        </authorList>
    </citation>
    <scope>NUCLEOTIDE SEQUENCE [LARGE SCALE GENOMIC DNA]</scope>
    <source>
        <strain evidence="2">Derp</strain>
    </source>
</reference>
<name>A0ABQ8JIY6_DERPT</name>
<feature type="transmembrane region" description="Helical" evidence="1">
    <location>
        <begin position="527"/>
        <end position="549"/>
    </location>
</feature>
<feature type="transmembrane region" description="Helical" evidence="1">
    <location>
        <begin position="405"/>
        <end position="425"/>
    </location>
</feature>
<feature type="transmembrane region" description="Helical" evidence="1">
    <location>
        <begin position="108"/>
        <end position="125"/>
    </location>
</feature>
<feature type="transmembrane region" description="Helical" evidence="1">
    <location>
        <begin position="56"/>
        <end position="75"/>
    </location>
</feature>
<comment type="caution">
    <text evidence="2">The sequence shown here is derived from an EMBL/GenBank/DDBJ whole genome shotgun (WGS) entry which is preliminary data.</text>
</comment>
<feature type="transmembrane region" description="Helical" evidence="1">
    <location>
        <begin position="579"/>
        <end position="598"/>
    </location>
</feature>
<feature type="transmembrane region" description="Helical" evidence="1">
    <location>
        <begin position="445"/>
        <end position="467"/>
    </location>
</feature>
<feature type="transmembrane region" description="Helical" evidence="1">
    <location>
        <begin position="146"/>
        <end position="170"/>
    </location>
</feature>
<keyword evidence="1" id="KW-1133">Transmembrane helix</keyword>
<feature type="transmembrane region" description="Helical" evidence="1">
    <location>
        <begin position="243"/>
        <end position="265"/>
    </location>
</feature>